<dbReference type="EMBL" id="BLAL01000160">
    <property type="protein sequence ID" value="GES86041.1"/>
    <property type="molecule type" value="Genomic_DNA"/>
</dbReference>
<evidence type="ECO:0000256" key="2">
    <source>
        <dbReference type="ARBA" id="ARBA00023128"/>
    </source>
</evidence>
<dbReference type="STRING" id="94130.A0A2Z6S1L9"/>
<accession>A0A2Z6S1L9</accession>
<proteinExistence type="predicted"/>
<evidence type="ECO:0000256" key="3">
    <source>
        <dbReference type="ARBA" id="ARBA00023136"/>
    </source>
</evidence>
<evidence type="ECO:0000313" key="6">
    <source>
        <dbReference type="EMBL" id="GES86041.1"/>
    </source>
</evidence>
<dbReference type="EMBL" id="BEXD01004270">
    <property type="protein sequence ID" value="GBC09084.1"/>
    <property type="molecule type" value="Genomic_DNA"/>
</dbReference>
<gene>
    <name evidence="6" type="ORF">RCL2_001311500</name>
    <name evidence="5" type="ORF">RclHR1_00860022</name>
</gene>
<dbReference type="GO" id="GO:0015986">
    <property type="term" value="P:proton motive force-driven ATP synthesis"/>
    <property type="evidence" value="ECO:0007669"/>
    <property type="project" value="TreeGrafter"/>
</dbReference>
<dbReference type="AlphaFoldDB" id="A0A2Z6S1L9"/>
<sequence>MGGSYLIAGRNVPSHYLAITTLATFGLGIFAVSKRMKSKKPDTPPINASSADEEAFIKEFIKHAEEEEKKKEHH</sequence>
<organism evidence="5 7">
    <name type="scientific">Rhizophagus clarus</name>
    <dbReference type="NCBI Taxonomy" id="94130"/>
    <lineage>
        <taxon>Eukaryota</taxon>
        <taxon>Fungi</taxon>
        <taxon>Fungi incertae sedis</taxon>
        <taxon>Mucoromycota</taxon>
        <taxon>Glomeromycotina</taxon>
        <taxon>Glomeromycetes</taxon>
        <taxon>Glomerales</taxon>
        <taxon>Glomeraceae</taxon>
        <taxon>Rhizophagus</taxon>
    </lineage>
</organism>
<reference evidence="5 7" key="1">
    <citation type="submission" date="2017-11" db="EMBL/GenBank/DDBJ databases">
        <title>The genome of Rhizophagus clarus HR1 reveals common genetic basis of auxotrophy among arbuscular mycorrhizal fungi.</title>
        <authorList>
            <person name="Kobayashi Y."/>
        </authorList>
    </citation>
    <scope>NUCLEOTIDE SEQUENCE [LARGE SCALE GENOMIC DNA]</scope>
    <source>
        <strain evidence="5 7">HR1</strain>
    </source>
</reference>
<dbReference type="Pfam" id="PF11022">
    <property type="entry name" value="ATP19"/>
    <property type="match status" value="1"/>
</dbReference>
<keyword evidence="7" id="KW-1185">Reference proteome</keyword>
<dbReference type="InterPro" id="IPR021278">
    <property type="entry name" value="ATP19"/>
</dbReference>
<evidence type="ECO:0000256" key="4">
    <source>
        <dbReference type="SAM" id="Phobius"/>
    </source>
</evidence>
<name>A0A2Z6S1L9_9GLOM</name>
<dbReference type="PANTHER" id="PTHR28074:SF1">
    <property type="entry name" value="ATP SYNTHASE SUBUNIT K, MITOCHONDRIAL"/>
    <property type="match status" value="1"/>
</dbReference>
<evidence type="ECO:0000313" key="5">
    <source>
        <dbReference type="EMBL" id="GBC09084.1"/>
    </source>
</evidence>
<keyword evidence="3 4" id="KW-0472">Membrane</keyword>
<dbReference type="OrthoDB" id="2094445at2759"/>
<reference evidence="6" key="2">
    <citation type="submission" date="2019-10" db="EMBL/GenBank/DDBJ databases">
        <title>Conservation and host-specific expression of non-tandemly repeated heterogenous ribosome RNA gene in arbuscular mycorrhizal fungi.</title>
        <authorList>
            <person name="Maeda T."/>
            <person name="Kobayashi Y."/>
            <person name="Nakagawa T."/>
            <person name="Ezawa T."/>
            <person name="Yamaguchi K."/>
            <person name="Bino T."/>
            <person name="Nishimoto Y."/>
            <person name="Shigenobu S."/>
            <person name="Kawaguchi M."/>
        </authorList>
    </citation>
    <scope>NUCLEOTIDE SEQUENCE</scope>
    <source>
        <strain evidence="6">HR1</strain>
    </source>
</reference>
<comment type="caution">
    <text evidence="5">The sequence shown here is derived from an EMBL/GenBank/DDBJ whole genome shotgun (WGS) entry which is preliminary data.</text>
</comment>
<keyword evidence="4" id="KW-1133">Transmembrane helix</keyword>
<dbReference type="PANTHER" id="PTHR28074">
    <property type="entry name" value="ATP SYNTHASE SUBUNIT K, MITOCHONDRIAL"/>
    <property type="match status" value="1"/>
</dbReference>
<protein>
    <submittedName>
        <fullName evidence="6">ATP synthase subunit K ATP19</fullName>
    </submittedName>
</protein>
<dbReference type="Proteomes" id="UP000615446">
    <property type="component" value="Unassembled WGS sequence"/>
</dbReference>
<keyword evidence="2" id="KW-0496">Mitochondrion</keyword>
<evidence type="ECO:0000313" key="7">
    <source>
        <dbReference type="Proteomes" id="UP000247702"/>
    </source>
</evidence>
<keyword evidence="4" id="KW-0812">Transmembrane</keyword>
<dbReference type="Proteomes" id="UP000247702">
    <property type="component" value="Unassembled WGS sequence"/>
</dbReference>
<evidence type="ECO:0000256" key="1">
    <source>
        <dbReference type="ARBA" id="ARBA00004325"/>
    </source>
</evidence>
<dbReference type="GO" id="GO:0031966">
    <property type="term" value="C:mitochondrial membrane"/>
    <property type="evidence" value="ECO:0007669"/>
    <property type="project" value="UniProtKB-SubCell"/>
</dbReference>
<feature type="transmembrane region" description="Helical" evidence="4">
    <location>
        <begin position="12"/>
        <end position="32"/>
    </location>
</feature>
<comment type="subcellular location">
    <subcellularLocation>
        <location evidence="1">Mitochondrion membrane</location>
    </subcellularLocation>
</comment>